<dbReference type="InterPro" id="IPR007603">
    <property type="entry name" value="Choline_transptr-like"/>
</dbReference>
<name>A0A8J1V058_OWEFU</name>
<feature type="transmembrane region" description="Helical" evidence="6">
    <location>
        <begin position="346"/>
        <end position="372"/>
    </location>
</feature>
<dbReference type="PANTHER" id="PTHR12385:SF96">
    <property type="entry name" value="CHOLINE TRANSPORTER-LIKE PROTEIN"/>
    <property type="match status" value="1"/>
</dbReference>
<feature type="transmembrane region" description="Helical" evidence="6">
    <location>
        <begin position="451"/>
        <end position="473"/>
    </location>
</feature>
<feature type="transmembrane region" description="Helical" evidence="6">
    <location>
        <begin position="586"/>
        <end position="608"/>
    </location>
</feature>
<sequence length="671" mass="74931">MGGCCCSRETKIEPINTKVKSANDDQIEEDEFDGPLEDRSCRDVLFLLIMIAFIGGMGYFSFLAFLGGNPNKLLHGTDSWGNVCAQPNIGIPDAQHSGRDMTQKTKVYYFDFTSLANPLVQSLRICVSDCPSVTSSDLSDLATTHGVKLCRYDKLVGTYPNAHLIADDECPATPIEPHVSLVNRCIPKTLIKVGKSVISSFSTILNSLDADFVAKVCSDISNCWQIILYLCAIAFGISLIVIFLLKFFACLLIWIMVIGCVLGSLAASAYCWYNWYGYFSYVKETELKDASLVTSVDIETRQTWLIYASVVSGIALIVCLVMLVMRKRIQLVVQLFMEAGSALGKIPMLLFQPIWTIIILIGTIGGLLYIFAWMHTSAPPIVKDDVVTYEADKILFYTKWYHVFGMLWISQFILACQQVVIAGAIATWYFKRDKSKMGFPICASLKRLICYHLGSVAFGSLIIAIVQLARMILGYIHQKVNNKPGVGAVAKFILKCLKCLLWCFEKFLKYLNRNAYIEIAIYGYSFCKSAKKAFLLLVANVLRVAAINSVGFFVLFLAKVGTVAIVGIVGLEFIKIVQTTAGLNFFWVPLLFACSFAFFISHCFLQVYEMTIDTIFLCFCEDCERNDGVRKPYFMSKGLMAFVENSKEALDADKERKKTKALAKVITKTMN</sequence>
<feature type="transmembrane region" description="Helical" evidence="6">
    <location>
        <begin position="226"/>
        <end position="245"/>
    </location>
</feature>
<dbReference type="OrthoDB" id="420519at2759"/>
<comment type="similarity">
    <text evidence="2 6">Belongs to the CTL (choline transporter-like) family.</text>
</comment>
<dbReference type="PANTHER" id="PTHR12385">
    <property type="entry name" value="CHOLINE TRANSPORTER-LIKE (SLC FAMILY 44)"/>
    <property type="match status" value="1"/>
</dbReference>
<feature type="transmembrane region" description="Helical" evidence="6">
    <location>
        <begin position="406"/>
        <end position="430"/>
    </location>
</feature>
<dbReference type="Proteomes" id="UP000749559">
    <property type="component" value="Unassembled WGS sequence"/>
</dbReference>
<gene>
    <name evidence="7" type="ORF">OFUS_LOCUS13385</name>
</gene>
<feature type="transmembrane region" description="Helical" evidence="6">
    <location>
        <begin position="44"/>
        <end position="66"/>
    </location>
</feature>
<organism evidence="7 8">
    <name type="scientific">Owenia fusiformis</name>
    <name type="common">Polychaete worm</name>
    <dbReference type="NCBI Taxonomy" id="6347"/>
    <lineage>
        <taxon>Eukaryota</taxon>
        <taxon>Metazoa</taxon>
        <taxon>Spiralia</taxon>
        <taxon>Lophotrochozoa</taxon>
        <taxon>Annelida</taxon>
        <taxon>Polychaeta</taxon>
        <taxon>Sedentaria</taxon>
        <taxon>Canalipalpata</taxon>
        <taxon>Sabellida</taxon>
        <taxon>Oweniida</taxon>
        <taxon>Oweniidae</taxon>
        <taxon>Owenia</taxon>
    </lineage>
</organism>
<dbReference type="AlphaFoldDB" id="A0A8J1V058"/>
<evidence type="ECO:0000256" key="5">
    <source>
        <dbReference type="ARBA" id="ARBA00023136"/>
    </source>
</evidence>
<dbReference type="GO" id="GO:0022857">
    <property type="term" value="F:transmembrane transporter activity"/>
    <property type="evidence" value="ECO:0007669"/>
    <property type="project" value="UniProtKB-UniRule"/>
</dbReference>
<evidence type="ECO:0000313" key="8">
    <source>
        <dbReference type="Proteomes" id="UP000749559"/>
    </source>
</evidence>
<dbReference type="Pfam" id="PF04515">
    <property type="entry name" value="Choline_transpo"/>
    <property type="match status" value="1"/>
</dbReference>
<evidence type="ECO:0000256" key="2">
    <source>
        <dbReference type="ARBA" id="ARBA00007168"/>
    </source>
</evidence>
<feature type="transmembrane region" description="Helical" evidence="6">
    <location>
        <begin position="304"/>
        <end position="325"/>
    </location>
</feature>
<keyword evidence="8" id="KW-1185">Reference proteome</keyword>
<dbReference type="EMBL" id="CAIIXF020000006">
    <property type="protein sequence ID" value="CAH1787745.1"/>
    <property type="molecule type" value="Genomic_DNA"/>
</dbReference>
<feature type="transmembrane region" description="Helical" evidence="6">
    <location>
        <begin position="252"/>
        <end position="275"/>
    </location>
</feature>
<keyword evidence="3 6" id="KW-0812">Transmembrane</keyword>
<dbReference type="GO" id="GO:0005886">
    <property type="term" value="C:plasma membrane"/>
    <property type="evidence" value="ECO:0007669"/>
    <property type="project" value="UniProtKB-SubCell"/>
</dbReference>
<feature type="transmembrane region" description="Helical" evidence="6">
    <location>
        <begin position="556"/>
        <end position="574"/>
    </location>
</feature>
<evidence type="ECO:0000256" key="4">
    <source>
        <dbReference type="ARBA" id="ARBA00022989"/>
    </source>
</evidence>
<comment type="subcellular location">
    <subcellularLocation>
        <location evidence="6">Cell membrane</location>
        <topology evidence="6">Multi-pass membrane protein</topology>
    </subcellularLocation>
    <subcellularLocation>
        <location evidence="1">Membrane</location>
        <topology evidence="1">Multi-pass membrane protein</topology>
    </subcellularLocation>
</comment>
<evidence type="ECO:0000256" key="6">
    <source>
        <dbReference type="RuleBase" id="RU368066"/>
    </source>
</evidence>
<proteinExistence type="inferred from homology"/>
<protein>
    <recommendedName>
        <fullName evidence="6">Choline transporter-like protein</fullName>
    </recommendedName>
</protein>
<reference evidence="7" key="1">
    <citation type="submission" date="2022-03" db="EMBL/GenBank/DDBJ databases">
        <authorList>
            <person name="Martin C."/>
        </authorList>
    </citation>
    <scope>NUCLEOTIDE SEQUENCE</scope>
</reference>
<evidence type="ECO:0000313" key="7">
    <source>
        <dbReference type="EMBL" id="CAH1787745.1"/>
    </source>
</evidence>
<evidence type="ECO:0000256" key="3">
    <source>
        <dbReference type="ARBA" id="ARBA00022692"/>
    </source>
</evidence>
<accession>A0A8J1V058</accession>
<comment type="caution">
    <text evidence="7">The sequence shown here is derived from an EMBL/GenBank/DDBJ whole genome shotgun (WGS) entry which is preliminary data.</text>
</comment>
<keyword evidence="5 6" id="KW-0472">Membrane</keyword>
<evidence type="ECO:0000256" key="1">
    <source>
        <dbReference type="ARBA" id="ARBA00004141"/>
    </source>
</evidence>
<comment type="function">
    <text evidence="6">Choline transporter.</text>
</comment>
<keyword evidence="4 6" id="KW-1133">Transmembrane helix</keyword>